<keyword evidence="2" id="KW-1185">Reference proteome</keyword>
<protein>
    <submittedName>
        <fullName evidence="1">DUF4248 domain-containing protein</fullName>
    </submittedName>
</protein>
<reference evidence="1 2" key="1">
    <citation type="submission" date="2019-04" db="EMBL/GenBank/DDBJ databases">
        <title>Pedobacter sp. AR-3-17 sp. nov., isolated from Arctic soil.</title>
        <authorList>
            <person name="Dahal R.H."/>
            <person name="Kim D.-U."/>
        </authorList>
    </citation>
    <scope>NUCLEOTIDE SEQUENCE [LARGE SCALE GENOMIC DNA]</scope>
    <source>
        <strain evidence="1 2">AR-3-17</strain>
    </source>
</reference>
<dbReference type="EMBL" id="SWBP01000004">
    <property type="protein sequence ID" value="TKB96856.1"/>
    <property type="molecule type" value="Genomic_DNA"/>
</dbReference>
<comment type="caution">
    <text evidence="1">The sequence shown here is derived from an EMBL/GenBank/DDBJ whole genome shotgun (WGS) entry which is preliminary data.</text>
</comment>
<dbReference type="Proteomes" id="UP000308181">
    <property type="component" value="Unassembled WGS sequence"/>
</dbReference>
<sequence>MSKEVKIMAYTLKELYTMYGVSRKTFKKWLLPFSNLQNSNGRTFTPHQVEQIFNQLGKPE</sequence>
<dbReference type="OrthoDB" id="679434at2"/>
<gene>
    <name evidence="1" type="ORF">FA046_12320</name>
</gene>
<organism evidence="1 2">
    <name type="scientific">Pedobacter cryophilus</name>
    <dbReference type="NCBI Taxonomy" id="2571271"/>
    <lineage>
        <taxon>Bacteria</taxon>
        <taxon>Pseudomonadati</taxon>
        <taxon>Bacteroidota</taxon>
        <taxon>Sphingobacteriia</taxon>
        <taxon>Sphingobacteriales</taxon>
        <taxon>Sphingobacteriaceae</taxon>
        <taxon>Pedobacter</taxon>
    </lineage>
</organism>
<evidence type="ECO:0000313" key="2">
    <source>
        <dbReference type="Proteomes" id="UP000308181"/>
    </source>
</evidence>
<dbReference type="RefSeq" id="WP_136826820.1">
    <property type="nucleotide sequence ID" value="NZ_SWBP01000004.1"/>
</dbReference>
<evidence type="ECO:0000313" key="1">
    <source>
        <dbReference type="EMBL" id="TKB96856.1"/>
    </source>
</evidence>
<dbReference type="AlphaFoldDB" id="A0A4U1BZC6"/>
<proteinExistence type="predicted"/>
<accession>A0A4U1BZC6</accession>
<name>A0A4U1BZC6_9SPHI</name>